<dbReference type="PANTHER" id="PTHR35530">
    <property type="entry name" value="TAUTOMERASE-RELATED"/>
    <property type="match status" value="1"/>
</dbReference>
<accession>A0ABW2G4A7</accession>
<reference evidence="5" key="1">
    <citation type="journal article" date="2019" name="Int. J. Syst. Evol. Microbiol.">
        <title>The Global Catalogue of Microorganisms (GCM) 10K type strain sequencing project: providing services to taxonomists for standard genome sequencing and annotation.</title>
        <authorList>
            <consortium name="The Broad Institute Genomics Platform"/>
            <consortium name="The Broad Institute Genome Sequencing Center for Infectious Disease"/>
            <person name="Wu L."/>
            <person name="Ma J."/>
        </authorList>
    </citation>
    <scope>NUCLEOTIDE SEQUENCE [LARGE SCALE GENOMIC DNA]</scope>
    <source>
        <strain evidence="5">CGMCC 1.12859</strain>
    </source>
</reference>
<keyword evidence="5" id="KW-1185">Reference proteome</keyword>
<feature type="domain" description="4-oxalocrotonate tautomerase-like" evidence="3">
    <location>
        <begin position="2"/>
        <end position="59"/>
    </location>
</feature>
<name>A0ABW2G4A7_9ACTN</name>
<keyword evidence="2" id="KW-0413">Isomerase</keyword>
<evidence type="ECO:0000313" key="5">
    <source>
        <dbReference type="Proteomes" id="UP001596435"/>
    </source>
</evidence>
<gene>
    <name evidence="4" type="ORF">ACFQMG_33020</name>
</gene>
<organism evidence="4 5">
    <name type="scientific">Kitasatospora paranensis</name>
    <dbReference type="NCBI Taxonomy" id="258053"/>
    <lineage>
        <taxon>Bacteria</taxon>
        <taxon>Bacillati</taxon>
        <taxon>Actinomycetota</taxon>
        <taxon>Actinomycetes</taxon>
        <taxon>Kitasatosporales</taxon>
        <taxon>Streptomycetaceae</taxon>
        <taxon>Kitasatospora</taxon>
    </lineage>
</organism>
<evidence type="ECO:0000313" key="4">
    <source>
        <dbReference type="EMBL" id="MFC7184385.1"/>
    </source>
</evidence>
<comment type="caution">
    <text evidence="4">The sequence shown here is derived from an EMBL/GenBank/DDBJ whole genome shotgun (WGS) entry which is preliminary data.</text>
</comment>
<proteinExistence type="inferred from homology"/>
<evidence type="ECO:0000259" key="3">
    <source>
        <dbReference type="Pfam" id="PF01361"/>
    </source>
</evidence>
<dbReference type="InterPro" id="IPR014347">
    <property type="entry name" value="Tautomerase/MIF_sf"/>
</dbReference>
<evidence type="ECO:0000256" key="2">
    <source>
        <dbReference type="ARBA" id="ARBA00023235"/>
    </source>
</evidence>
<dbReference type="SUPFAM" id="SSF55331">
    <property type="entry name" value="Tautomerase/MIF"/>
    <property type="match status" value="1"/>
</dbReference>
<dbReference type="EMBL" id="JBHTAJ010000099">
    <property type="protein sequence ID" value="MFC7184385.1"/>
    <property type="molecule type" value="Genomic_DNA"/>
</dbReference>
<dbReference type="Pfam" id="PF01361">
    <property type="entry name" value="Tautomerase"/>
    <property type="match status" value="1"/>
</dbReference>
<dbReference type="RefSeq" id="WP_345706962.1">
    <property type="nucleotide sequence ID" value="NZ_BAABKV010000001.1"/>
</dbReference>
<comment type="similarity">
    <text evidence="1">Belongs to the 4-oxalocrotonate tautomerase family.</text>
</comment>
<protein>
    <submittedName>
        <fullName evidence="4">4-oxalocrotonate tautomerase family protein</fullName>
    </submittedName>
</protein>
<sequence length="76" mass="8285">MPFINVKQLAGRTEEQRAEIARELTAAYARVTGVDPGVIWVAIDEVPLENWSLAGETYAAKRDRAAAAERAEQDAG</sequence>
<dbReference type="PANTHER" id="PTHR35530:SF1">
    <property type="entry name" value="2-HYDROXYMUCONATE TAUTOMERASE"/>
    <property type="match status" value="1"/>
</dbReference>
<dbReference type="Gene3D" id="3.30.429.10">
    <property type="entry name" value="Macrophage Migration Inhibitory Factor"/>
    <property type="match status" value="1"/>
</dbReference>
<evidence type="ECO:0000256" key="1">
    <source>
        <dbReference type="ARBA" id="ARBA00006723"/>
    </source>
</evidence>
<dbReference type="InterPro" id="IPR004370">
    <property type="entry name" value="4-OT-like_dom"/>
</dbReference>
<dbReference type="Proteomes" id="UP001596435">
    <property type="component" value="Unassembled WGS sequence"/>
</dbReference>